<dbReference type="PANTHER" id="PTHR26451">
    <property type="entry name" value="G_PROTEIN_RECEP_F1_2 DOMAIN-CONTAINING PROTEIN"/>
    <property type="match status" value="1"/>
</dbReference>
<reference evidence="7" key="1">
    <citation type="submission" date="2025-08" db="UniProtKB">
        <authorList>
            <consortium name="Ensembl"/>
        </authorList>
    </citation>
    <scope>IDENTIFICATION</scope>
</reference>
<accession>A0A8C0J3L4</accession>
<feature type="transmembrane region" description="Helical" evidence="5">
    <location>
        <begin position="84"/>
        <end position="103"/>
    </location>
</feature>
<dbReference type="GO" id="GO:0004984">
    <property type="term" value="F:olfactory receptor activity"/>
    <property type="evidence" value="ECO:0007669"/>
    <property type="project" value="TreeGrafter"/>
</dbReference>
<keyword evidence="4 5" id="KW-0472">Membrane</keyword>
<evidence type="ECO:0000256" key="5">
    <source>
        <dbReference type="SAM" id="Phobius"/>
    </source>
</evidence>
<feature type="transmembrane region" description="Helical" evidence="5">
    <location>
        <begin position="219"/>
        <end position="242"/>
    </location>
</feature>
<keyword evidence="3 5" id="KW-1133">Transmembrane helix</keyword>
<reference evidence="7" key="2">
    <citation type="submission" date="2025-09" db="UniProtKB">
        <authorList>
            <consortium name="Ensembl"/>
        </authorList>
    </citation>
    <scope>IDENTIFICATION</scope>
</reference>
<protein>
    <recommendedName>
        <fullName evidence="6">G-protein coupled receptors family 1 profile domain-containing protein</fullName>
    </recommendedName>
</protein>
<keyword evidence="2 5" id="KW-0812">Transmembrane</keyword>
<proteinExistence type="predicted"/>
<evidence type="ECO:0000256" key="3">
    <source>
        <dbReference type="ARBA" id="ARBA00022989"/>
    </source>
</evidence>
<dbReference type="Gene3D" id="1.20.1070.10">
    <property type="entry name" value="Rhodopsin 7-helix transmembrane proteins"/>
    <property type="match status" value="1"/>
</dbReference>
<feature type="transmembrane region" description="Helical" evidence="5">
    <location>
        <begin position="262"/>
        <end position="290"/>
    </location>
</feature>
<dbReference type="OMA" id="MHNTVLF"/>
<dbReference type="Ensembl" id="ENSCABT00000029050.1">
    <property type="protein sequence ID" value="ENSCABP00000026525.1"/>
    <property type="gene ID" value="ENSCABG00000019480.1"/>
</dbReference>
<dbReference type="AlphaFoldDB" id="A0A8C0J3L4"/>
<evidence type="ECO:0000259" key="6">
    <source>
        <dbReference type="PROSITE" id="PS50262"/>
    </source>
</evidence>
<sequence length="372" mass="41987">MNFLACASAMILNTTLREMDSNRTLDLDEPSAYMLQEWIISPPYTDMKMFLIPPIVCLVAAILVIPSILFVIFSSFSIRQETRYLLLGNALLCDLMYLIFYTLSTILSGANLMLPKYGCVLLLFLLAVTYGGGLLTAAAMVLDIFLAILFPLRYVAILPSSRTKKLIVLIWLSSGVFPGIIYLVLMVTQKPIPCPMNTCSVPIILVMTLHGDDAVKLCYMLSVAAFFLCLALIHGCYIILYLKTRQSGIWESIFSRASVTFLMHHTILFFYFSPLLALVVETLLYINAVIGLRTGIWMSLTICNVLMVLPKALFPYLYGLRYREISSSLKLIFRMKRLRRHASRFSVALKLPRSWPPFQGALHFNLILNEAS</sequence>
<evidence type="ECO:0000313" key="7">
    <source>
        <dbReference type="Ensembl" id="ENSCABP00000026525.1"/>
    </source>
</evidence>
<evidence type="ECO:0000256" key="1">
    <source>
        <dbReference type="ARBA" id="ARBA00004370"/>
    </source>
</evidence>
<keyword evidence="8" id="KW-1185">Reference proteome</keyword>
<evidence type="ECO:0000256" key="4">
    <source>
        <dbReference type="ARBA" id="ARBA00023136"/>
    </source>
</evidence>
<dbReference type="GO" id="GO:0016020">
    <property type="term" value="C:membrane"/>
    <property type="evidence" value="ECO:0007669"/>
    <property type="project" value="UniProtKB-SubCell"/>
</dbReference>
<dbReference type="Proteomes" id="UP000694404">
    <property type="component" value="Unplaced"/>
</dbReference>
<dbReference type="InterPro" id="IPR017452">
    <property type="entry name" value="GPCR_Rhodpsn_7TM"/>
</dbReference>
<feature type="domain" description="G-protein coupled receptors family 1 profile" evidence="6">
    <location>
        <begin position="64"/>
        <end position="318"/>
    </location>
</feature>
<comment type="subcellular location">
    <subcellularLocation>
        <location evidence="1">Membrane</location>
    </subcellularLocation>
</comment>
<dbReference type="InterPro" id="IPR052921">
    <property type="entry name" value="GPCR1_Superfamily_Member"/>
</dbReference>
<feature type="transmembrane region" description="Helical" evidence="5">
    <location>
        <begin position="296"/>
        <end position="318"/>
    </location>
</feature>
<feature type="transmembrane region" description="Helical" evidence="5">
    <location>
        <begin position="51"/>
        <end position="72"/>
    </location>
</feature>
<feature type="transmembrane region" description="Helical" evidence="5">
    <location>
        <begin position="166"/>
        <end position="187"/>
    </location>
</feature>
<dbReference type="GeneTree" id="ENSGT01030000235073"/>
<dbReference type="GO" id="GO:0005549">
    <property type="term" value="F:odorant binding"/>
    <property type="evidence" value="ECO:0007669"/>
    <property type="project" value="TreeGrafter"/>
</dbReference>
<dbReference type="CDD" id="cd00637">
    <property type="entry name" value="7tm_classA_rhodopsin-like"/>
    <property type="match status" value="1"/>
</dbReference>
<dbReference type="SUPFAM" id="SSF81321">
    <property type="entry name" value="Family A G protein-coupled receptor-like"/>
    <property type="match status" value="1"/>
</dbReference>
<evidence type="ECO:0000256" key="2">
    <source>
        <dbReference type="ARBA" id="ARBA00022692"/>
    </source>
</evidence>
<dbReference type="Pfam" id="PF00001">
    <property type="entry name" value="7tm_1"/>
    <property type="match status" value="1"/>
</dbReference>
<dbReference type="PANTHER" id="PTHR26451:SF928">
    <property type="entry name" value="G-PROTEIN COUPLED RECEPTOR 148-RELATED"/>
    <property type="match status" value="1"/>
</dbReference>
<name>A0A8C0J3L4_CHEAB</name>
<dbReference type="InterPro" id="IPR000276">
    <property type="entry name" value="GPCR_Rhodpsn"/>
</dbReference>
<evidence type="ECO:0000313" key="8">
    <source>
        <dbReference type="Proteomes" id="UP000694404"/>
    </source>
</evidence>
<dbReference type="GO" id="GO:0004930">
    <property type="term" value="F:G protein-coupled receptor activity"/>
    <property type="evidence" value="ECO:0007669"/>
    <property type="project" value="InterPro"/>
</dbReference>
<dbReference type="PROSITE" id="PS50262">
    <property type="entry name" value="G_PROTEIN_RECEP_F1_2"/>
    <property type="match status" value="1"/>
</dbReference>
<organism evidence="7 8">
    <name type="scientific">Chelonoidis abingdonii</name>
    <name type="common">Abingdon island giant tortoise</name>
    <name type="synonym">Testudo abingdonii</name>
    <dbReference type="NCBI Taxonomy" id="106734"/>
    <lineage>
        <taxon>Eukaryota</taxon>
        <taxon>Metazoa</taxon>
        <taxon>Chordata</taxon>
        <taxon>Craniata</taxon>
        <taxon>Vertebrata</taxon>
        <taxon>Euteleostomi</taxon>
        <taxon>Archelosauria</taxon>
        <taxon>Testudinata</taxon>
        <taxon>Testudines</taxon>
        <taxon>Cryptodira</taxon>
        <taxon>Durocryptodira</taxon>
        <taxon>Testudinoidea</taxon>
        <taxon>Testudinidae</taxon>
        <taxon>Chelonoidis</taxon>
    </lineage>
</organism>
<feature type="transmembrane region" description="Helical" evidence="5">
    <location>
        <begin position="123"/>
        <end position="154"/>
    </location>
</feature>